<proteinExistence type="predicted"/>
<comment type="caution">
    <text evidence="1">The sequence shown here is derived from an EMBL/GenBank/DDBJ whole genome shotgun (WGS) entry which is preliminary data.</text>
</comment>
<dbReference type="Proteomes" id="UP000821845">
    <property type="component" value="Chromosome 6"/>
</dbReference>
<evidence type="ECO:0000313" key="2">
    <source>
        <dbReference type="Proteomes" id="UP000821845"/>
    </source>
</evidence>
<reference evidence="1" key="1">
    <citation type="submission" date="2020-05" db="EMBL/GenBank/DDBJ databases">
        <title>Large-scale comparative analyses of tick genomes elucidate their genetic diversity and vector capacities.</title>
        <authorList>
            <person name="Jia N."/>
            <person name="Wang J."/>
            <person name="Shi W."/>
            <person name="Du L."/>
            <person name="Sun Y."/>
            <person name="Zhan W."/>
            <person name="Jiang J."/>
            <person name="Wang Q."/>
            <person name="Zhang B."/>
            <person name="Ji P."/>
            <person name="Sakyi L.B."/>
            <person name="Cui X."/>
            <person name="Yuan T."/>
            <person name="Jiang B."/>
            <person name="Yang W."/>
            <person name="Lam T.T.-Y."/>
            <person name="Chang Q."/>
            <person name="Ding S."/>
            <person name="Wang X."/>
            <person name="Zhu J."/>
            <person name="Ruan X."/>
            <person name="Zhao L."/>
            <person name="Wei J."/>
            <person name="Que T."/>
            <person name="Du C."/>
            <person name="Cheng J."/>
            <person name="Dai P."/>
            <person name="Han X."/>
            <person name="Huang E."/>
            <person name="Gao Y."/>
            <person name="Liu J."/>
            <person name="Shao H."/>
            <person name="Ye R."/>
            <person name="Li L."/>
            <person name="Wei W."/>
            <person name="Wang X."/>
            <person name="Wang C."/>
            <person name="Yang T."/>
            <person name="Huo Q."/>
            <person name="Li W."/>
            <person name="Guo W."/>
            <person name="Chen H."/>
            <person name="Zhou L."/>
            <person name="Ni X."/>
            <person name="Tian J."/>
            <person name="Zhou Y."/>
            <person name="Sheng Y."/>
            <person name="Liu T."/>
            <person name="Pan Y."/>
            <person name="Xia L."/>
            <person name="Li J."/>
            <person name="Zhao F."/>
            <person name="Cao W."/>
        </authorList>
    </citation>
    <scope>NUCLEOTIDE SEQUENCE</scope>
    <source>
        <strain evidence="1">Hyas-2018</strain>
    </source>
</reference>
<dbReference type="EMBL" id="CM023486">
    <property type="protein sequence ID" value="KAH6927615.1"/>
    <property type="molecule type" value="Genomic_DNA"/>
</dbReference>
<protein>
    <submittedName>
        <fullName evidence="1">Uncharacterized protein</fullName>
    </submittedName>
</protein>
<name>A0ACB7RZ10_HYAAI</name>
<sequence>MDRLSAKERATLDQHIAWRKKHEVDSILNDYQPPKVFLEYFPGGFVDCSPDGRPVLIVPVGQADFKGLLEAASRADLLRHCIYLLESQEELKRKLTEQNGGPRIQTMHVVADMEGFSFWQLSSLEVVSALTEVVRMYEDNFPEILEEAYVVNGGWQEVLTSRMNIERLPEQWGGKMTGPNGDGRCKNLVTICPGGPIPDNYKRKWSEGADAQSHTIGAGSSWTLPVSVARAGSELRWDFCTSSGDLKFAVRFRASGDTKDTDEPSDLVPPTVVPFSRHEPHSGSLCCQEPGTYELVFDNSDSWLTRKEVSYSVKLVPPPTGSEP</sequence>
<accession>A0ACB7RZ10</accession>
<organism evidence="1 2">
    <name type="scientific">Hyalomma asiaticum</name>
    <name type="common">Tick</name>
    <dbReference type="NCBI Taxonomy" id="266040"/>
    <lineage>
        <taxon>Eukaryota</taxon>
        <taxon>Metazoa</taxon>
        <taxon>Ecdysozoa</taxon>
        <taxon>Arthropoda</taxon>
        <taxon>Chelicerata</taxon>
        <taxon>Arachnida</taxon>
        <taxon>Acari</taxon>
        <taxon>Parasitiformes</taxon>
        <taxon>Ixodida</taxon>
        <taxon>Ixodoidea</taxon>
        <taxon>Ixodidae</taxon>
        <taxon>Hyalomminae</taxon>
        <taxon>Hyalomma</taxon>
    </lineage>
</organism>
<gene>
    <name evidence="1" type="ORF">HPB50_006166</name>
</gene>
<keyword evidence="2" id="KW-1185">Reference proteome</keyword>
<evidence type="ECO:0000313" key="1">
    <source>
        <dbReference type="EMBL" id="KAH6927615.1"/>
    </source>
</evidence>